<dbReference type="GO" id="GO:0008757">
    <property type="term" value="F:S-adenosylmethionine-dependent methyltransferase activity"/>
    <property type="evidence" value="ECO:0007669"/>
    <property type="project" value="InterPro"/>
</dbReference>
<dbReference type="EMBL" id="WEKV01000020">
    <property type="protein sequence ID" value="KAB7782186.1"/>
    <property type="molecule type" value="Genomic_DNA"/>
</dbReference>
<dbReference type="AlphaFoldDB" id="A0A833MWF7"/>
<feature type="domain" description="Methyltransferase type 11" evidence="1">
    <location>
        <begin position="136"/>
        <end position="232"/>
    </location>
</feature>
<dbReference type="Gene3D" id="3.40.50.150">
    <property type="entry name" value="Vaccinia Virus protein VP39"/>
    <property type="match status" value="1"/>
</dbReference>
<dbReference type="SUPFAM" id="SSF53335">
    <property type="entry name" value="S-adenosyl-L-methionine-dependent methyltransferases"/>
    <property type="match status" value="1"/>
</dbReference>
<evidence type="ECO:0000313" key="2">
    <source>
        <dbReference type="EMBL" id="KAB7782186.1"/>
    </source>
</evidence>
<reference evidence="2 3" key="1">
    <citation type="submission" date="2019-10" db="EMBL/GenBank/DDBJ databases">
        <title>Draft Genome Sequence of the Caffeine Degrading Methylotroph Methylorubrum populi PINKEL.</title>
        <authorList>
            <person name="Dawson S.C."/>
            <person name="Zhang X."/>
            <person name="Wright M.E."/>
            <person name="Sharma G."/>
            <person name="Langner J.T."/>
            <person name="Ditty J.L."/>
            <person name="Subuyuj G.A."/>
        </authorList>
    </citation>
    <scope>NUCLEOTIDE SEQUENCE [LARGE SCALE GENOMIC DNA]</scope>
    <source>
        <strain evidence="2 3">Pinkel</strain>
    </source>
</reference>
<evidence type="ECO:0000313" key="3">
    <source>
        <dbReference type="Proteomes" id="UP000469949"/>
    </source>
</evidence>
<gene>
    <name evidence="2" type="ORF">F8B43_4941</name>
</gene>
<comment type="caution">
    <text evidence="2">The sequence shown here is derived from an EMBL/GenBank/DDBJ whole genome shotgun (WGS) entry which is preliminary data.</text>
</comment>
<organism evidence="2 3">
    <name type="scientific">Methylorubrum populi</name>
    <dbReference type="NCBI Taxonomy" id="223967"/>
    <lineage>
        <taxon>Bacteria</taxon>
        <taxon>Pseudomonadati</taxon>
        <taxon>Pseudomonadota</taxon>
        <taxon>Alphaproteobacteria</taxon>
        <taxon>Hyphomicrobiales</taxon>
        <taxon>Methylobacteriaceae</taxon>
        <taxon>Methylorubrum</taxon>
    </lineage>
</organism>
<name>A0A833MWF7_9HYPH</name>
<sequence>MALENTETVDRLNDIRQGHEQIRQFVGSIQSALDIEREAISALAKDVEAFQAGARVNPMPVRADALLERTGLERDPLAQQLINWSKGVSYEVEFWDRWFSLRGGEWPDDFQARLRSDTVFSYEAVDDLGLDAPKVLDVGAGPMTTLGKIYKGSPLSITAVDPLAVIYDVLADKYKIDRPVRTTQGFSEDLSAIFQPNSFDVVFCTNALDHSFDPMRGLEEMLLVCNIGGVVALEHQINEAEAEKYQGFHQWNFDTDERGHFIIWNQSQHWNATEHFESMAIVQTRRTENWLTVSAKKKSSPEINMANRYRSRLQELLTANLAAMISLSGATIQE</sequence>
<protein>
    <recommendedName>
        <fullName evidence="1">Methyltransferase type 11 domain-containing protein</fullName>
    </recommendedName>
</protein>
<dbReference type="InterPro" id="IPR029063">
    <property type="entry name" value="SAM-dependent_MTases_sf"/>
</dbReference>
<evidence type="ECO:0000259" key="1">
    <source>
        <dbReference type="Pfam" id="PF08241"/>
    </source>
</evidence>
<dbReference type="CDD" id="cd02440">
    <property type="entry name" value="AdoMet_MTases"/>
    <property type="match status" value="1"/>
</dbReference>
<dbReference type="Pfam" id="PF08241">
    <property type="entry name" value="Methyltransf_11"/>
    <property type="match status" value="1"/>
</dbReference>
<dbReference type="RefSeq" id="WP_152278697.1">
    <property type="nucleotide sequence ID" value="NZ_WEKV01000020.1"/>
</dbReference>
<dbReference type="Proteomes" id="UP000469949">
    <property type="component" value="Unassembled WGS sequence"/>
</dbReference>
<accession>A0A833MWF7</accession>
<proteinExistence type="predicted"/>
<dbReference type="InterPro" id="IPR013216">
    <property type="entry name" value="Methyltransf_11"/>
</dbReference>